<sequence>MGPTPQCGPLSAENDDNGYGYPESEIPGVKVSKGNKAKRRKSYYRKRVVKKGGDGKTITKEYVRFGHSGNKKGNSKVQSAGETKTQQYDGSYDLLLEAWNDMQKSGDHPNREDIQKFHYKLGYQAAVNDASEAIVSGNIAERGQAAGRAAISFMDKMNIHTLQTAYTEGYEAAKTALKEGDFYLEDLLSTSSSKRVGEYPQKLFSEANFKYAAIIP</sequence>
<name>A0ABD2P802_9CUCU</name>
<protein>
    <submittedName>
        <fullName evidence="2">Uncharacterized protein</fullName>
    </submittedName>
</protein>
<proteinExistence type="predicted"/>
<accession>A0ABD2P802</accession>
<evidence type="ECO:0000313" key="3">
    <source>
        <dbReference type="Proteomes" id="UP001516400"/>
    </source>
</evidence>
<organism evidence="2 3">
    <name type="scientific">Cryptolaemus montrouzieri</name>
    <dbReference type="NCBI Taxonomy" id="559131"/>
    <lineage>
        <taxon>Eukaryota</taxon>
        <taxon>Metazoa</taxon>
        <taxon>Ecdysozoa</taxon>
        <taxon>Arthropoda</taxon>
        <taxon>Hexapoda</taxon>
        <taxon>Insecta</taxon>
        <taxon>Pterygota</taxon>
        <taxon>Neoptera</taxon>
        <taxon>Endopterygota</taxon>
        <taxon>Coleoptera</taxon>
        <taxon>Polyphaga</taxon>
        <taxon>Cucujiformia</taxon>
        <taxon>Coccinelloidea</taxon>
        <taxon>Coccinellidae</taxon>
        <taxon>Scymninae</taxon>
        <taxon>Scymnini</taxon>
        <taxon>Cryptolaemus</taxon>
    </lineage>
</organism>
<keyword evidence="3" id="KW-1185">Reference proteome</keyword>
<dbReference type="Proteomes" id="UP001516400">
    <property type="component" value="Unassembled WGS sequence"/>
</dbReference>
<evidence type="ECO:0000313" key="2">
    <source>
        <dbReference type="EMBL" id="KAL3286975.1"/>
    </source>
</evidence>
<feature type="compositionally biased region" description="Basic residues" evidence="1">
    <location>
        <begin position="33"/>
        <end position="42"/>
    </location>
</feature>
<reference evidence="2 3" key="1">
    <citation type="journal article" date="2021" name="BMC Biol.">
        <title>Horizontally acquired antibacterial genes associated with adaptive radiation of ladybird beetles.</title>
        <authorList>
            <person name="Li H.S."/>
            <person name="Tang X.F."/>
            <person name="Huang Y.H."/>
            <person name="Xu Z.Y."/>
            <person name="Chen M.L."/>
            <person name="Du X.Y."/>
            <person name="Qiu B.Y."/>
            <person name="Chen P.T."/>
            <person name="Zhang W."/>
            <person name="Slipinski A."/>
            <person name="Escalona H.E."/>
            <person name="Waterhouse R.M."/>
            <person name="Zwick A."/>
            <person name="Pang H."/>
        </authorList>
    </citation>
    <scope>NUCLEOTIDE SEQUENCE [LARGE SCALE GENOMIC DNA]</scope>
    <source>
        <strain evidence="2">SYSU2018</strain>
    </source>
</reference>
<evidence type="ECO:0000256" key="1">
    <source>
        <dbReference type="SAM" id="MobiDB-lite"/>
    </source>
</evidence>
<feature type="region of interest" description="Disordered" evidence="1">
    <location>
        <begin position="1"/>
        <end position="42"/>
    </location>
</feature>
<comment type="caution">
    <text evidence="2">The sequence shown here is derived from an EMBL/GenBank/DDBJ whole genome shotgun (WGS) entry which is preliminary data.</text>
</comment>
<gene>
    <name evidence="2" type="ORF">HHI36_001461</name>
</gene>
<dbReference type="EMBL" id="JABFTP020000185">
    <property type="protein sequence ID" value="KAL3286975.1"/>
    <property type="molecule type" value="Genomic_DNA"/>
</dbReference>
<dbReference type="AlphaFoldDB" id="A0ABD2P802"/>